<dbReference type="Gene3D" id="1.20.120.450">
    <property type="entry name" value="dinb family like domain"/>
    <property type="match status" value="1"/>
</dbReference>
<dbReference type="Gene3D" id="3.90.1580.10">
    <property type="entry name" value="paralog of FGE (formylglycine-generating enzyme)"/>
    <property type="match status" value="1"/>
</dbReference>
<sequence length="404" mass="46600">MLACRASTLRLAQDLAAVKEFRRQAHPDFSPIGWHLGHIAFTESLWLLERLQRSPCPYPQYQKLFAADGLPKAERENLPDLPTILAYMADIRDRTLAFLDQVPLGHQLRLWRWLLQHESQHVETATYLLTLHRWPQTHAQAPTEVFPSSPLPVLEAASTTEMVFVPGGEFVMGGDSIDTLDNERSPHSVEVEDFWIDRTPVTVEEYAKFIAAGGYHNSQWWHPEGWIWRHRYDITQPLYWQNDEPQAPVCGVSWYEADAYACFVGKRLPTEAQWERAARWHPGTQTLQSWPWGEDAVSDRHGNFDSRHGGVTPVGQFAAGRSPTGCDDLLGNVWEWTNTWFDCYPGFEAFPYREYSQVYFDRAHRVLRGGSWATRPWVLRPTFRNWYQPGVQQVFAGFRCALSA</sequence>
<keyword evidence="2" id="KW-0408">Iron</keyword>
<dbReference type="PANTHER" id="PTHR23150">
    <property type="entry name" value="SULFATASE MODIFYING FACTOR 1, 2"/>
    <property type="match status" value="1"/>
</dbReference>
<dbReference type="InterPro" id="IPR034660">
    <property type="entry name" value="DinB/YfiT-like"/>
</dbReference>
<evidence type="ECO:0000313" key="7">
    <source>
        <dbReference type="Proteomes" id="UP000292459"/>
    </source>
</evidence>
<dbReference type="AlphaFoldDB" id="A0A4V2E2C3"/>
<dbReference type="Pfam" id="PF03781">
    <property type="entry name" value="FGE-sulfatase"/>
    <property type="match status" value="1"/>
</dbReference>
<reference evidence="6 7" key="1">
    <citation type="submission" date="2018-11" db="EMBL/GenBank/DDBJ databases">
        <title>Whole genome sequencing of an environmental sample.</title>
        <authorList>
            <person name="Sarangi A.N."/>
            <person name="Singh D."/>
            <person name="Tripathy S."/>
        </authorList>
    </citation>
    <scope>NUCLEOTIDE SEQUENCE [LARGE SCALE GENOMIC DNA]</scope>
    <source>
        <strain evidence="6 7">Lakshadweep</strain>
    </source>
</reference>
<feature type="domain" description="DinB-like" evidence="5">
    <location>
        <begin position="3"/>
        <end position="124"/>
    </location>
</feature>
<name>A0A4V2E2C3_9CYAN</name>
<proteinExistence type="predicted"/>
<keyword evidence="7" id="KW-1185">Reference proteome</keyword>
<dbReference type="InterPro" id="IPR005532">
    <property type="entry name" value="SUMF_dom"/>
</dbReference>
<dbReference type="InterPro" id="IPR024775">
    <property type="entry name" value="DinB-like"/>
</dbReference>
<dbReference type="SUPFAM" id="SSF56436">
    <property type="entry name" value="C-type lectin-like"/>
    <property type="match status" value="1"/>
</dbReference>
<dbReference type="InterPro" id="IPR042095">
    <property type="entry name" value="SUMF_sf"/>
</dbReference>
<dbReference type="InterPro" id="IPR051043">
    <property type="entry name" value="Sulfatase_Mod_Factor_Kinase"/>
</dbReference>
<comment type="caution">
    <text evidence="6">The sequence shown here is derived from an EMBL/GenBank/DDBJ whole genome shotgun (WGS) entry which is preliminary data.</text>
</comment>
<evidence type="ECO:0000256" key="1">
    <source>
        <dbReference type="ARBA" id="ARBA00023002"/>
    </source>
</evidence>
<evidence type="ECO:0000256" key="3">
    <source>
        <dbReference type="ARBA" id="ARBA00037882"/>
    </source>
</evidence>
<feature type="domain" description="Sulfatase-modifying factor enzyme-like" evidence="4">
    <location>
        <begin position="159"/>
        <end position="401"/>
    </location>
</feature>
<keyword evidence="1" id="KW-0560">Oxidoreductase</keyword>
<evidence type="ECO:0000259" key="5">
    <source>
        <dbReference type="Pfam" id="PF12867"/>
    </source>
</evidence>
<protein>
    <submittedName>
        <fullName evidence="6">Ergothioneine biosynthesis protein EgtB</fullName>
    </submittedName>
</protein>
<dbReference type="InterPro" id="IPR016187">
    <property type="entry name" value="CTDL_fold"/>
</dbReference>
<evidence type="ECO:0000256" key="2">
    <source>
        <dbReference type="ARBA" id="ARBA00023004"/>
    </source>
</evidence>
<comment type="pathway">
    <text evidence="3">Amino-acid biosynthesis; ergothioneine biosynthesis.</text>
</comment>
<organism evidence="6 7">
    <name type="scientific">Leptolyngbya iicbica LK</name>
    <dbReference type="NCBI Taxonomy" id="2294035"/>
    <lineage>
        <taxon>Bacteria</taxon>
        <taxon>Bacillati</taxon>
        <taxon>Cyanobacteriota</taxon>
        <taxon>Cyanophyceae</taxon>
        <taxon>Leptolyngbyales</taxon>
        <taxon>Leptolyngbyaceae</taxon>
        <taxon>Leptolyngbya group</taxon>
        <taxon>Leptolyngbya</taxon>
        <taxon>Leptolyngbya iicbica</taxon>
    </lineage>
</organism>
<dbReference type="Pfam" id="PF12867">
    <property type="entry name" value="DinB_2"/>
    <property type="match status" value="1"/>
</dbReference>
<dbReference type="SUPFAM" id="SSF109854">
    <property type="entry name" value="DinB/YfiT-like putative metalloenzymes"/>
    <property type="match status" value="1"/>
</dbReference>
<dbReference type="PANTHER" id="PTHR23150:SF36">
    <property type="entry name" value="HERCYNINE OXYGENASE"/>
    <property type="match status" value="1"/>
</dbReference>
<dbReference type="Proteomes" id="UP000292459">
    <property type="component" value="Unassembled WGS sequence"/>
</dbReference>
<gene>
    <name evidence="6" type="primary">egtB</name>
    <name evidence="6" type="ORF">DYY88_14920</name>
</gene>
<evidence type="ECO:0000313" key="6">
    <source>
        <dbReference type="EMBL" id="RZM77856.1"/>
    </source>
</evidence>
<dbReference type="EMBL" id="QVFV01000003">
    <property type="protein sequence ID" value="RZM77856.1"/>
    <property type="molecule type" value="Genomic_DNA"/>
</dbReference>
<accession>A0A4V2E2C3</accession>
<evidence type="ECO:0000259" key="4">
    <source>
        <dbReference type="Pfam" id="PF03781"/>
    </source>
</evidence>
<dbReference type="OrthoDB" id="9768004at2"/>